<dbReference type="AlphaFoldDB" id="A0A1I1WZQ3"/>
<accession>A0A1I1WZQ3</accession>
<reference evidence="1 2" key="1">
    <citation type="submission" date="2016-10" db="EMBL/GenBank/DDBJ databases">
        <authorList>
            <person name="de Groot N.N."/>
        </authorList>
    </citation>
    <scope>NUCLEOTIDE SEQUENCE [LARGE SCALE GENOMIC DNA]</scope>
    <source>
        <strain evidence="1 2">DSM 19012</strain>
    </source>
</reference>
<dbReference type="Proteomes" id="UP000181976">
    <property type="component" value="Unassembled WGS sequence"/>
</dbReference>
<proteinExistence type="predicted"/>
<keyword evidence="2" id="KW-1185">Reference proteome</keyword>
<gene>
    <name evidence="1" type="ORF">SAMN05444380_10589</name>
</gene>
<protein>
    <submittedName>
        <fullName evidence="1">Uncharacterized protein</fullName>
    </submittedName>
</protein>
<evidence type="ECO:0000313" key="1">
    <source>
        <dbReference type="EMBL" id="SFE00587.1"/>
    </source>
</evidence>
<dbReference type="STRING" id="385682.SAMN05444380_10589"/>
<dbReference type="EMBL" id="FONA01000005">
    <property type="protein sequence ID" value="SFE00587.1"/>
    <property type="molecule type" value="Genomic_DNA"/>
</dbReference>
<sequence length="68" mass="7549">MKFYTFLLISFGLSFLLPQKATSQIDTIFWFVAPEVTHNHGDNPVSFRITALDQPANVTISMPAAGFS</sequence>
<organism evidence="1 2">
    <name type="scientific">Thermophagus xiamenensis</name>
    <dbReference type="NCBI Taxonomy" id="385682"/>
    <lineage>
        <taxon>Bacteria</taxon>
        <taxon>Pseudomonadati</taxon>
        <taxon>Bacteroidota</taxon>
        <taxon>Bacteroidia</taxon>
        <taxon>Marinilabiliales</taxon>
        <taxon>Marinilabiliaceae</taxon>
        <taxon>Thermophagus</taxon>
    </lineage>
</organism>
<name>A0A1I1WZQ3_9BACT</name>
<dbReference type="InParanoid" id="A0A1I1WZQ3"/>
<evidence type="ECO:0000313" key="2">
    <source>
        <dbReference type="Proteomes" id="UP000181976"/>
    </source>
</evidence>